<dbReference type="SUPFAM" id="SSF52833">
    <property type="entry name" value="Thioredoxin-like"/>
    <property type="match status" value="1"/>
</dbReference>
<dbReference type="SFLD" id="SFLDG01150">
    <property type="entry name" value="Main.1:_Beta-like"/>
    <property type="match status" value="1"/>
</dbReference>
<evidence type="ECO:0000313" key="4">
    <source>
        <dbReference type="Proteomes" id="UP000295727"/>
    </source>
</evidence>
<keyword evidence="4" id="KW-1185">Reference proteome</keyword>
<accession>A0A4P7D223</accession>
<name>A0A4P7D223_9BURK</name>
<evidence type="ECO:0000259" key="2">
    <source>
        <dbReference type="PROSITE" id="PS50405"/>
    </source>
</evidence>
<dbReference type="Pfam" id="PF13410">
    <property type="entry name" value="GST_C_2"/>
    <property type="match status" value="1"/>
</dbReference>
<protein>
    <submittedName>
        <fullName evidence="3">Glutathione S-transferase</fullName>
    </submittedName>
</protein>
<dbReference type="EMBL" id="CP038150">
    <property type="protein sequence ID" value="QBR01948.1"/>
    <property type="molecule type" value="Genomic_DNA"/>
</dbReference>
<proteinExistence type="predicted"/>
<dbReference type="SFLD" id="SFLDS00019">
    <property type="entry name" value="Glutathione_Transferase_(cytos"/>
    <property type="match status" value="1"/>
</dbReference>
<dbReference type="Gene3D" id="3.40.30.10">
    <property type="entry name" value="Glutaredoxin"/>
    <property type="match status" value="1"/>
</dbReference>
<reference evidence="3 4" key="1">
    <citation type="submission" date="2019-03" db="EMBL/GenBank/DDBJ databases">
        <title>Paraburkholderia sp. 7MH5, isolated from subtropical forest soil.</title>
        <authorList>
            <person name="Gao Z.-H."/>
            <person name="Qiu L.-H."/>
        </authorList>
    </citation>
    <scope>NUCLEOTIDE SEQUENCE [LARGE SCALE GENOMIC DNA]</scope>
    <source>
        <strain evidence="3 4">7MH5</strain>
    </source>
</reference>
<dbReference type="InterPro" id="IPR040079">
    <property type="entry name" value="Glutathione_S-Trfase"/>
</dbReference>
<dbReference type="InterPro" id="IPR004045">
    <property type="entry name" value="Glutathione_S-Trfase_N"/>
</dbReference>
<keyword evidence="3" id="KW-0808">Transferase</keyword>
<dbReference type="PANTHER" id="PTHR44051">
    <property type="entry name" value="GLUTATHIONE S-TRANSFERASE-RELATED"/>
    <property type="match status" value="1"/>
</dbReference>
<dbReference type="InterPro" id="IPR036249">
    <property type="entry name" value="Thioredoxin-like_sf"/>
</dbReference>
<evidence type="ECO:0000259" key="1">
    <source>
        <dbReference type="PROSITE" id="PS50404"/>
    </source>
</evidence>
<dbReference type="Pfam" id="PF02798">
    <property type="entry name" value="GST_N"/>
    <property type="match status" value="1"/>
</dbReference>
<dbReference type="PANTHER" id="PTHR44051:SF8">
    <property type="entry name" value="GLUTATHIONE S-TRANSFERASE GSTA"/>
    <property type="match status" value="1"/>
</dbReference>
<dbReference type="OrthoDB" id="8772754at2"/>
<organism evidence="3 4">
    <name type="scientific">Paraburkholderia pallida</name>
    <dbReference type="NCBI Taxonomy" id="2547399"/>
    <lineage>
        <taxon>Bacteria</taxon>
        <taxon>Pseudomonadati</taxon>
        <taxon>Pseudomonadota</taxon>
        <taxon>Betaproteobacteria</taxon>
        <taxon>Burkholderiales</taxon>
        <taxon>Burkholderiaceae</taxon>
        <taxon>Paraburkholderia</taxon>
    </lineage>
</organism>
<dbReference type="InterPro" id="IPR010987">
    <property type="entry name" value="Glutathione-S-Trfase_C-like"/>
</dbReference>
<dbReference type="KEGG" id="ppai:E1956_32970"/>
<dbReference type="GO" id="GO:0016740">
    <property type="term" value="F:transferase activity"/>
    <property type="evidence" value="ECO:0007669"/>
    <property type="project" value="UniProtKB-KW"/>
</dbReference>
<dbReference type="CDD" id="cd03188">
    <property type="entry name" value="GST_C_Beta"/>
    <property type="match status" value="1"/>
</dbReference>
<feature type="domain" description="GST N-terminal" evidence="1">
    <location>
        <begin position="10"/>
        <end position="91"/>
    </location>
</feature>
<dbReference type="CDD" id="cd03057">
    <property type="entry name" value="GST_N_Beta"/>
    <property type="match status" value="1"/>
</dbReference>
<dbReference type="SFLD" id="SFLDG00358">
    <property type="entry name" value="Main_(cytGST)"/>
    <property type="match status" value="1"/>
</dbReference>
<dbReference type="InterPro" id="IPR036282">
    <property type="entry name" value="Glutathione-S-Trfase_C_sf"/>
</dbReference>
<dbReference type="AlphaFoldDB" id="A0A4P7D223"/>
<sequence>MNEPETRATPPALTLYYSPKACSLASHIALEASGLAYRAVSVDIRAGQNRQAAYLKIHPGGIVPALEAGGEVITESQAILTYVADLAPESELIPRPGTRARARAHEWMNWISSTLHVRYRSIFRPQTYAGESAAAADAVREHARLKLADALIEIEARLGQQPYALDTQFSVVDAYLFVFYLWSHDERIATELPQRPRYQALAARLFERPAVRTVLARERAVRAYDLPPEFSIAIPE</sequence>
<dbReference type="Proteomes" id="UP000295727">
    <property type="component" value="Chromosome 3"/>
</dbReference>
<feature type="domain" description="GST C-terminal" evidence="2">
    <location>
        <begin position="97"/>
        <end position="224"/>
    </location>
</feature>
<evidence type="ECO:0000313" key="3">
    <source>
        <dbReference type="EMBL" id="QBR01948.1"/>
    </source>
</evidence>
<dbReference type="RefSeq" id="WP_134757099.1">
    <property type="nucleotide sequence ID" value="NZ_CP038150.1"/>
</dbReference>
<gene>
    <name evidence="3" type="ORF">E1956_32970</name>
</gene>
<dbReference type="PROSITE" id="PS50404">
    <property type="entry name" value="GST_NTER"/>
    <property type="match status" value="1"/>
</dbReference>
<dbReference type="SUPFAM" id="SSF47616">
    <property type="entry name" value="GST C-terminal domain-like"/>
    <property type="match status" value="1"/>
</dbReference>
<dbReference type="Gene3D" id="1.20.1050.10">
    <property type="match status" value="1"/>
</dbReference>
<dbReference type="PROSITE" id="PS50405">
    <property type="entry name" value="GST_CTER"/>
    <property type="match status" value="1"/>
</dbReference>